<dbReference type="EMBL" id="JAGKHQ010000019">
    <property type="protein sequence ID" value="KAG7481821.1"/>
    <property type="molecule type" value="Genomic_DNA"/>
</dbReference>
<dbReference type="Proteomes" id="UP000693946">
    <property type="component" value="Linkage Group LG7"/>
</dbReference>
<gene>
    <name evidence="1" type="ORF">JOB18_006145</name>
</gene>
<protein>
    <submittedName>
        <fullName evidence="1">Uncharacterized protein</fullName>
    </submittedName>
</protein>
<accession>A0AAV6Q0I6</accession>
<evidence type="ECO:0000313" key="2">
    <source>
        <dbReference type="Proteomes" id="UP000693946"/>
    </source>
</evidence>
<reference evidence="1 2" key="1">
    <citation type="journal article" date="2021" name="Sci. Rep.">
        <title>Chromosome anchoring in Senegalese sole (Solea senegalensis) reveals sex-associated markers and genome rearrangements in flatfish.</title>
        <authorList>
            <person name="Guerrero-Cozar I."/>
            <person name="Gomez-Garrido J."/>
            <person name="Berbel C."/>
            <person name="Martinez-Blanch J.F."/>
            <person name="Alioto T."/>
            <person name="Claros M.G."/>
            <person name="Gagnaire P.A."/>
            <person name="Manchado M."/>
        </authorList>
    </citation>
    <scope>NUCLEOTIDE SEQUENCE [LARGE SCALE GENOMIC DNA]</scope>
    <source>
        <strain evidence="1">Sse05_10M</strain>
    </source>
</reference>
<proteinExistence type="predicted"/>
<comment type="caution">
    <text evidence="1">The sequence shown here is derived from an EMBL/GenBank/DDBJ whole genome shotgun (WGS) entry which is preliminary data.</text>
</comment>
<dbReference type="AlphaFoldDB" id="A0AAV6Q0I6"/>
<evidence type="ECO:0000313" key="1">
    <source>
        <dbReference type="EMBL" id="KAG7481821.1"/>
    </source>
</evidence>
<sequence length="77" mass="8720">MLTPTQARTHVHFYIRTRTRDSHTGETVISTCSLFKSWTAESEGTIKESVAEKRLYLQHTDDAAVALPLGEDRTRCP</sequence>
<organism evidence="1 2">
    <name type="scientific">Solea senegalensis</name>
    <name type="common">Senegalese sole</name>
    <dbReference type="NCBI Taxonomy" id="28829"/>
    <lineage>
        <taxon>Eukaryota</taxon>
        <taxon>Metazoa</taxon>
        <taxon>Chordata</taxon>
        <taxon>Craniata</taxon>
        <taxon>Vertebrata</taxon>
        <taxon>Euteleostomi</taxon>
        <taxon>Actinopterygii</taxon>
        <taxon>Neopterygii</taxon>
        <taxon>Teleostei</taxon>
        <taxon>Neoteleostei</taxon>
        <taxon>Acanthomorphata</taxon>
        <taxon>Carangaria</taxon>
        <taxon>Pleuronectiformes</taxon>
        <taxon>Pleuronectoidei</taxon>
        <taxon>Soleidae</taxon>
        <taxon>Solea</taxon>
    </lineage>
</organism>
<name>A0AAV6Q0I6_SOLSE</name>
<keyword evidence="2" id="KW-1185">Reference proteome</keyword>